<keyword evidence="11" id="KW-0472">Membrane</keyword>
<reference evidence="14" key="1">
    <citation type="submission" date="2020-05" db="EMBL/GenBank/DDBJ databases">
        <authorList>
            <person name="Chiriac C."/>
            <person name="Salcher M."/>
            <person name="Ghai R."/>
            <person name="Kavagutti S V."/>
        </authorList>
    </citation>
    <scope>NUCLEOTIDE SEQUENCE</scope>
</reference>
<evidence type="ECO:0000256" key="3">
    <source>
        <dbReference type="ARBA" id="ARBA00004760"/>
    </source>
</evidence>
<evidence type="ECO:0000256" key="1">
    <source>
        <dbReference type="ARBA" id="ARBA00001933"/>
    </source>
</evidence>
<dbReference type="EMBL" id="CAFBNC010000008">
    <property type="protein sequence ID" value="CAB4925127.1"/>
    <property type="molecule type" value="Genomic_DNA"/>
</dbReference>
<dbReference type="InterPro" id="IPR050477">
    <property type="entry name" value="GrpII_AminoAcid_Decarb"/>
</dbReference>
<evidence type="ECO:0000256" key="8">
    <source>
        <dbReference type="ARBA" id="ARBA00022919"/>
    </source>
</evidence>
<evidence type="ECO:0000256" key="5">
    <source>
        <dbReference type="ARBA" id="ARBA00022692"/>
    </source>
</evidence>
<dbReference type="InterPro" id="IPR015424">
    <property type="entry name" value="PyrdxlP-dep_Trfase"/>
</dbReference>
<evidence type="ECO:0000256" key="11">
    <source>
        <dbReference type="ARBA" id="ARBA00023136"/>
    </source>
</evidence>
<keyword evidence="5" id="KW-0812">Transmembrane</keyword>
<evidence type="ECO:0000256" key="7">
    <source>
        <dbReference type="ARBA" id="ARBA00022898"/>
    </source>
</evidence>
<comment type="cofactor">
    <cofactor evidence="1">
        <name>pyridoxal 5'-phosphate</name>
        <dbReference type="ChEBI" id="CHEBI:597326"/>
    </cofactor>
</comment>
<dbReference type="Gene3D" id="3.90.1150.10">
    <property type="entry name" value="Aspartate Aminotransferase, domain 1"/>
    <property type="match status" value="1"/>
</dbReference>
<name>A0A6J5Y940_9ZZZZ</name>
<gene>
    <name evidence="14" type="ORF">UFOPK1392_00420</name>
    <name evidence="15" type="ORF">UFOPK3733_00317</name>
</gene>
<comment type="subcellular location">
    <subcellularLocation>
        <location evidence="2">Endoplasmic reticulum membrane</location>
        <topology evidence="2">Single-pass membrane protein</topology>
    </subcellularLocation>
</comment>
<dbReference type="GO" id="GO:0016830">
    <property type="term" value="F:carbon-carbon lyase activity"/>
    <property type="evidence" value="ECO:0007669"/>
    <property type="project" value="InterPro"/>
</dbReference>
<dbReference type="GO" id="GO:0030170">
    <property type="term" value="F:pyridoxal phosphate binding"/>
    <property type="evidence" value="ECO:0007669"/>
    <property type="project" value="InterPro"/>
</dbReference>
<accession>A0A6J5Y940</accession>
<comment type="pathway">
    <text evidence="3">Lipid metabolism; sphingolipid metabolism.</text>
</comment>
<dbReference type="PANTHER" id="PTHR42735:SF6">
    <property type="entry name" value="SPHINGOSINE-1-PHOSPHATE LYASE 1"/>
    <property type="match status" value="1"/>
</dbReference>
<keyword evidence="6" id="KW-0256">Endoplasmic reticulum</keyword>
<dbReference type="InterPro" id="IPR015421">
    <property type="entry name" value="PyrdxlP-dep_Trfase_major"/>
</dbReference>
<dbReference type="GO" id="GO:0005789">
    <property type="term" value="C:endoplasmic reticulum membrane"/>
    <property type="evidence" value="ECO:0007669"/>
    <property type="project" value="UniProtKB-SubCell"/>
</dbReference>
<keyword evidence="9" id="KW-1133">Transmembrane helix</keyword>
<dbReference type="EMBL" id="CAEMXZ010000011">
    <property type="protein sequence ID" value="CAB4322684.1"/>
    <property type="molecule type" value="Genomic_DNA"/>
</dbReference>
<proteinExistence type="inferred from homology"/>
<dbReference type="AlphaFoldDB" id="A0A6J5Y940"/>
<evidence type="ECO:0000256" key="9">
    <source>
        <dbReference type="ARBA" id="ARBA00022989"/>
    </source>
</evidence>
<comment type="similarity">
    <text evidence="13">Belongs to the group II decarboxylase family. Sphingosine-1-phosphate lyase subfamily.</text>
</comment>
<keyword evidence="12" id="KW-0456">Lyase</keyword>
<comment type="pathway">
    <text evidence="4">Sphingolipid metabolism.</text>
</comment>
<dbReference type="Pfam" id="PF00282">
    <property type="entry name" value="Pyridoxal_deC"/>
    <property type="match status" value="1"/>
</dbReference>
<dbReference type="PANTHER" id="PTHR42735">
    <property type="match status" value="1"/>
</dbReference>
<dbReference type="FunFam" id="3.40.640.10:FF:000020">
    <property type="entry name" value="sphingosine-1-phosphate lyase 1"/>
    <property type="match status" value="1"/>
</dbReference>
<evidence type="ECO:0000256" key="10">
    <source>
        <dbReference type="ARBA" id="ARBA00023098"/>
    </source>
</evidence>
<evidence type="ECO:0000256" key="6">
    <source>
        <dbReference type="ARBA" id="ARBA00022824"/>
    </source>
</evidence>
<keyword evidence="8" id="KW-0746">Sphingolipid metabolism</keyword>
<evidence type="ECO:0000256" key="12">
    <source>
        <dbReference type="ARBA" id="ARBA00023239"/>
    </source>
</evidence>
<dbReference type="InterPro" id="IPR002129">
    <property type="entry name" value="PyrdxlP-dep_de-COase"/>
</dbReference>
<dbReference type="GO" id="GO:0019752">
    <property type="term" value="P:carboxylic acid metabolic process"/>
    <property type="evidence" value="ECO:0007669"/>
    <property type="project" value="InterPro"/>
</dbReference>
<evidence type="ECO:0000256" key="4">
    <source>
        <dbReference type="ARBA" id="ARBA00004991"/>
    </source>
</evidence>
<keyword evidence="10" id="KW-0443">Lipid metabolism</keyword>
<dbReference type="InterPro" id="IPR015422">
    <property type="entry name" value="PyrdxlP-dep_Trfase_small"/>
</dbReference>
<keyword evidence="7" id="KW-0663">Pyridoxal phosphate</keyword>
<dbReference type="SUPFAM" id="SSF53383">
    <property type="entry name" value="PLP-dependent transferases"/>
    <property type="match status" value="1"/>
</dbReference>
<dbReference type="Gene3D" id="3.40.640.10">
    <property type="entry name" value="Type I PLP-dependent aspartate aminotransferase-like (Major domain)"/>
    <property type="match status" value="1"/>
</dbReference>
<evidence type="ECO:0000256" key="2">
    <source>
        <dbReference type="ARBA" id="ARBA00004389"/>
    </source>
</evidence>
<sequence>MESFPASSSAQSILTRLDELRSNDVRWRDGRAFTLAYSAGPEVEALAADAHRRFATENALNTDAFPSLRTIQAEVVAFVGAWLDAGPDGAGFMTSGGTESLLLAVKAARERGRRERSITQPNIVLPTSAHAAFEKGCYYFGLESRRVDVGEDWRADVDAMADAVDDNTVLIAGSAPQYPQGVIDPISAIAAIAAERGINCHVDACMGGITLTYLRRLGYEIPQWNFEVPGVTSISVDLHKYGYTTKGASVLMHRNKVLRSYQTYLTDNWLGGLYGSSGIMGTKGGGPMAAAWAVMHMLGDDGYLRLTREAKETCDRLAAILDSIPELTLRARPEVTLIAFGATDPDAFNVFALADALWRKGWYVDRQSPPDSLHCMVNAVHANHLEEFEIDLRACVAEVASAGSSGDQGSYGTIE</sequence>
<evidence type="ECO:0000313" key="15">
    <source>
        <dbReference type="EMBL" id="CAB4925127.1"/>
    </source>
</evidence>
<evidence type="ECO:0000256" key="13">
    <source>
        <dbReference type="ARBA" id="ARBA00038302"/>
    </source>
</evidence>
<evidence type="ECO:0000313" key="14">
    <source>
        <dbReference type="EMBL" id="CAB4322684.1"/>
    </source>
</evidence>
<protein>
    <submittedName>
        <fullName evidence="14">Unannotated protein</fullName>
    </submittedName>
</protein>
<dbReference type="GO" id="GO:0006665">
    <property type="term" value="P:sphingolipid metabolic process"/>
    <property type="evidence" value="ECO:0007669"/>
    <property type="project" value="UniProtKB-KW"/>
</dbReference>
<organism evidence="14">
    <name type="scientific">freshwater metagenome</name>
    <dbReference type="NCBI Taxonomy" id="449393"/>
    <lineage>
        <taxon>unclassified sequences</taxon>
        <taxon>metagenomes</taxon>
        <taxon>ecological metagenomes</taxon>
    </lineage>
</organism>